<name>A0A763VWL4_SALER</name>
<reference evidence="3" key="2">
    <citation type="submission" date="2020-02" db="EMBL/GenBank/DDBJ databases">
        <authorList>
            <consortium name="NCBI Pathogen Detection Project"/>
        </authorList>
    </citation>
    <scope>NUCLEOTIDE SEQUENCE</scope>
    <source>
        <strain evidence="3">MA.BM_SE06/8</strain>
    </source>
</reference>
<evidence type="ECO:0000256" key="2">
    <source>
        <dbReference type="SAM" id="SignalP"/>
    </source>
</evidence>
<dbReference type="PROSITE" id="PS51257">
    <property type="entry name" value="PROKAR_LIPOPROTEIN"/>
    <property type="match status" value="1"/>
</dbReference>
<comment type="caution">
    <text evidence="3">The sequence shown here is derived from an EMBL/GenBank/DDBJ whole genome shotgun (WGS) entry which is preliminary data.</text>
</comment>
<evidence type="ECO:0000313" key="3">
    <source>
        <dbReference type="EMBL" id="HAG4654615.1"/>
    </source>
</evidence>
<feature type="region of interest" description="Disordered" evidence="1">
    <location>
        <begin position="85"/>
        <end position="131"/>
    </location>
</feature>
<dbReference type="AlphaFoldDB" id="A0A763VWL4"/>
<gene>
    <name evidence="3" type="primary">pilP</name>
    <name evidence="3" type="ORF">G8382_004593</name>
</gene>
<accession>A0A763VWL4</accession>
<feature type="signal peptide" evidence="2">
    <location>
        <begin position="1"/>
        <end position="24"/>
    </location>
</feature>
<evidence type="ECO:0000256" key="1">
    <source>
        <dbReference type="SAM" id="MobiDB-lite"/>
    </source>
</evidence>
<dbReference type="InterPro" id="IPR022753">
    <property type="entry name" value="T4SS_pilus_biogen_PilP"/>
</dbReference>
<reference evidence="3" key="1">
    <citation type="journal article" date="2018" name="Genome Biol.">
        <title>SKESA: strategic k-mer extension for scrupulous assemblies.</title>
        <authorList>
            <person name="Souvorov A."/>
            <person name="Agarwala R."/>
            <person name="Lipman D.J."/>
        </authorList>
    </citation>
    <scope>NUCLEOTIDE SEQUENCE</scope>
    <source>
        <strain evidence="3">MA.BM_SE06/8</strain>
    </source>
</reference>
<sequence length="184" mass="19500">MYRNKTCRWLLCGLTMVLAGQACAAQDSTTAPAADVTAAQGHTAAPATDASAAADSLTILQFEDVIQDNLLLEQQVQRARLQRQLQENSGASEPAVTAAPVYGTAPGMPGQPVVQESKPAPAVPARPRLQDIWGRPGDLRARVRLPHGGIVEVRKGDRLPGEKQTVSAITPDVVRLSDGSELTF</sequence>
<protein>
    <submittedName>
        <fullName evidence="3">Type IV pilus biogenesis protein PilP</fullName>
    </submittedName>
</protein>
<feature type="chain" id="PRO_5028061780" evidence="2">
    <location>
        <begin position="25"/>
        <end position="184"/>
    </location>
</feature>
<organism evidence="3">
    <name type="scientific">Salmonella enterica</name>
    <name type="common">Salmonella choleraesuis</name>
    <dbReference type="NCBI Taxonomy" id="28901"/>
    <lineage>
        <taxon>Bacteria</taxon>
        <taxon>Pseudomonadati</taxon>
        <taxon>Pseudomonadota</taxon>
        <taxon>Gammaproteobacteria</taxon>
        <taxon>Enterobacterales</taxon>
        <taxon>Enterobacteriaceae</taxon>
        <taxon>Salmonella</taxon>
    </lineage>
</organism>
<dbReference type="NCBIfam" id="TIGR03021">
    <property type="entry name" value="pilP_fam"/>
    <property type="match status" value="1"/>
</dbReference>
<proteinExistence type="predicted"/>
<keyword evidence="2" id="KW-0732">Signal</keyword>
<dbReference type="EMBL" id="DAAYKZ010000032">
    <property type="protein sequence ID" value="HAG4654615.1"/>
    <property type="molecule type" value="Genomic_DNA"/>
</dbReference>